<dbReference type="EMBL" id="GQ996413">
    <property type="protein sequence ID" value="ACY24825.1"/>
    <property type="molecule type" value="Genomic_DNA"/>
</dbReference>
<dbReference type="InterPro" id="IPR050855">
    <property type="entry name" value="NDM-1-like"/>
</dbReference>
<name>D8VN40_9ZZZZ</name>
<sequence length="293" mass="30874">MLTKLKTSLTAASLLLCAAAFLFGAAASASDLKVTSYNPAGKGIFPVSSSLVTGDKEAILVDAQFGVGDGKALVELVRASGKTLTTIYISGGDPDYYFGLEPIVEAFPNAKVIASSAVVEHIQATKDAKLGYWGPILGAQAPHKITVPSVFDATKLTLEGKTIEVREINTHQAYLWVPSIKTALGGVLVSNGIHLWTADSQTLAARAEWGAALKRLAALKPAKVIPGHYLGDVPAGDKAVSFTRDYLTTYETLLSKKPTSAQLIEGLKKAYPSLPVDDGMAIGAKVNTGEMKW</sequence>
<dbReference type="AlphaFoldDB" id="D8VN40"/>
<accession>D8VN40</accession>
<keyword evidence="2" id="KW-0378">Hydrolase</keyword>
<dbReference type="SMART" id="SM00849">
    <property type="entry name" value="Lactamase_B"/>
    <property type="match status" value="1"/>
</dbReference>
<reference evidence="2" key="2">
    <citation type="journal article" date="2010" name="Appl. Environ. Microbiol.">
        <title>Diversity of glycosyl hydrolases from cellulose-depleting communities enriched from casts of two earthworm species.</title>
        <authorList>
            <person name="Beloqui A."/>
            <person name="Nechitaylo T.Y."/>
            <person name="Lopez-Cortes N."/>
            <person name="Ghazi A."/>
            <person name="Guazzaroni M.E."/>
            <person name="Polaina J."/>
            <person name="Strittmatter A.W."/>
            <person name="Reva O."/>
            <person name="Waliczek A."/>
            <person name="Yakimov M.M."/>
            <person name="Golyshina O.V."/>
            <person name="Ferrer M."/>
            <person name="Golyshin P.N."/>
        </authorList>
    </citation>
    <scope>NUCLEOTIDE SEQUENCE</scope>
</reference>
<organism evidence="2">
    <name type="scientific">uncultured organism</name>
    <dbReference type="NCBI Taxonomy" id="155900"/>
    <lineage>
        <taxon>unclassified sequences</taxon>
        <taxon>environmental samples</taxon>
    </lineage>
</organism>
<dbReference type="InterPro" id="IPR036866">
    <property type="entry name" value="RibonucZ/Hydroxyglut_hydro"/>
</dbReference>
<dbReference type="PANTHER" id="PTHR42951">
    <property type="entry name" value="METALLO-BETA-LACTAMASE DOMAIN-CONTAINING"/>
    <property type="match status" value="1"/>
</dbReference>
<dbReference type="CDD" id="cd07739">
    <property type="entry name" value="metallo-hydrolase-like_MBL-fold"/>
    <property type="match status" value="1"/>
</dbReference>
<evidence type="ECO:0000313" key="2">
    <source>
        <dbReference type="EMBL" id="ACY24825.1"/>
    </source>
</evidence>
<feature type="domain" description="Metallo-beta-lactamase" evidence="1">
    <location>
        <begin position="46"/>
        <end position="228"/>
    </location>
</feature>
<dbReference type="InterPro" id="IPR001279">
    <property type="entry name" value="Metallo-B-lactamas"/>
</dbReference>
<evidence type="ECO:0000259" key="1">
    <source>
        <dbReference type="SMART" id="SM00849"/>
    </source>
</evidence>
<dbReference type="NCBIfam" id="NF040580">
    <property type="entry name" value="MBL_fold_Vmh"/>
    <property type="match status" value="1"/>
</dbReference>
<dbReference type="GO" id="GO:0016787">
    <property type="term" value="F:hydrolase activity"/>
    <property type="evidence" value="ECO:0007669"/>
    <property type="project" value="UniProtKB-KW"/>
</dbReference>
<dbReference type="SUPFAM" id="SSF56281">
    <property type="entry name" value="Metallo-hydrolase/oxidoreductase"/>
    <property type="match status" value="1"/>
</dbReference>
<dbReference type="PANTHER" id="PTHR42951:SF14">
    <property type="entry name" value="METALLO-BETA-LACTAMASE SUPERFAMILY PROTEIN"/>
    <property type="match status" value="1"/>
</dbReference>
<dbReference type="Pfam" id="PF00753">
    <property type="entry name" value="Lactamase_B"/>
    <property type="match status" value="1"/>
</dbReference>
<dbReference type="Gene3D" id="3.60.15.10">
    <property type="entry name" value="Ribonuclease Z/Hydroxyacylglutathione hydrolase-like"/>
    <property type="match status" value="1"/>
</dbReference>
<reference evidence="2" key="1">
    <citation type="submission" date="2009-09" db="EMBL/GenBank/DDBJ databases">
        <authorList>
            <person name="Beloqi A."/>
            <person name="Nechitaylo T.Y."/>
            <person name="Lopez-Cortes N."/>
            <person name="Vietes M."/>
            <person name="Polaina J."/>
            <person name="Strittmatter A."/>
            <person name="Reva O."/>
            <person name="Waliczek A."/>
            <person name="Golyshina O.V."/>
            <person name="Ferrer M."/>
            <person name="Golyshin P.N."/>
        </authorList>
    </citation>
    <scope>NUCLEOTIDE SEQUENCE</scope>
</reference>
<proteinExistence type="predicted"/>
<protein>
    <submittedName>
        <fullName evidence="2">Zn-dependent hydrolase</fullName>
    </submittedName>
</protein>